<proteinExistence type="predicted"/>
<reference evidence="2" key="1">
    <citation type="submission" date="2016-07" db="EMBL/GenBank/DDBJ databases">
        <title>De novo transcriptome assembly of four accessions of the metal hyperaccumulator plant Noccaea caerulescens.</title>
        <authorList>
            <person name="Blande D."/>
            <person name="Halimaa P."/>
            <person name="Tervahauta A.I."/>
            <person name="Aarts M.G."/>
            <person name="Karenlampi S.O."/>
        </authorList>
    </citation>
    <scope>NUCLEOTIDE SEQUENCE</scope>
</reference>
<dbReference type="Pfam" id="PF07816">
    <property type="entry name" value="DUF1645"/>
    <property type="match status" value="1"/>
</dbReference>
<feature type="region of interest" description="Disordered" evidence="1">
    <location>
        <begin position="40"/>
        <end position="59"/>
    </location>
</feature>
<organism evidence="2">
    <name type="scientific">Noccaea caerulescens</name>
    <name type="common">Alpine penny-cress</name>
    <name type="synonym">Thlaspi caerulescens</name>
    <dbReference type="NCBI Taxonomy" id="107243"/>
    <lineage>
        <taxon>Eukaryota</taxon>
        <taxon>Viridiplantae</taxon>
        <taxon>Streptophyta</taxon>
        <taxon>Embryophyta</taxon>
        <taxon>Tracheophyta</taxon>
        <taxon>Spermatophyta</taxon>
        <taxon>Magnoliopsida</taxon>
        <taxon>eudicotyledons</taxon>
        <taxon>Gunneridae</taxon>
        <taxon>Pentapetalae</taxon>
        <taxon>rosids</taxon>
        <taxon>malvids</taxon>
        <taxon>Brassicales</taxon>
        <taxon>Brassicaceae</taxon>
        <taxon>Coluteocarpeae</taxon>
        <taxon>Noccaea</taxon>
    </lineage>
</organism>
<dbReference type="PANTHER" id="PTHR33095:SF101">
    <property type="entry name" value="DUF1645 DOMAIN-CONTAINING PROTEIN"/>
    <property type="match status" value="1"/>
</dbReference>
<gene>
    <name evidence="2" type="ORF">LC_TR11934_c0_g1_i1_g.41778</name>
</gene>
<dbReference type="PANTHER" id="PTHR33095">
    <property type="entry name" value="OS07G0619500 PROTEIN"/>
    <property type="match status" value="1"/>
</dbReference>
<evidence type="ECO:0000256" key="1">
    <source>
        <dbReference type="SAM" id="MobiDB-lite"/>
    </source>
</evidence>
<dbReference type="InterPro" id="IPR012442">
    <property type="entry name" value="DUF1645_plant"/>
</dbReference>
<feature type="compositionally biased region" description="Basic and acidic residues" evidence="1">
    <location>
        <begin position="177"/>
        <end position="190"/>
    </location>
</feature>
<accession>A0A1J3EUW7</accession>
<feature type="region of interest" description="Disordered" evidence="1">
    <location>
        <begin position="1"/>
        <end position="20"/>
    </location>
</feature>
<feature type="compositionally biased region" description="Basic and acidic residues" evidence="1">
    <location>
        <begin position="203"/>
        <end position="224"/>
    </location>
</feature>
<dbReference type="EMBL" id="GEVK01017013">
    <property type="protein sequence ID" value="JAU35819.1"/>
    <property type="molecule type" value="Transcribed_RNA"/>
</dbReference>
<name>A0A1J3EUW7_NOCCA</name>
<feature type="compositionally biased region" description="Polar residues" evidence="1">
    <location>
        <begin position="8"/>
        <end position="20"/>
    </location>
</feature>
<dbReference type="AlphaFoldDB" id="A0A1J3EUW7"/>
<protein>
    <submittedName>
        <fullName evidence="2">Uncharacterized protein</fullName>
    </submittedName>
</protein>
<feature type="region of interest" description="Disordered" evidence="1">
    <location>
        <begin position="97"/>
        <end position="224"/>
    </location>
</feature>
<feature type="compositionally biased region" description="Low complexity" evidence="1">
    <location>
        <begin position="153"/>
        <end position="172"/>
    </location>
</feature>
<sequence>MEKDDSDSSVCTASFSPSFSTYSGDRLAEIAERVGRKFAEDDGYKEKGDEEFEFATASPSGDGGLVFPVFDQNLISETSAVEPDVISPEAVVTPLKDLFLRERNDQPPSPPQQTYSSSSDEEDDEEEDEFDSIPSEIYCPWTPARSTAEMSPSGGCRKSKSTGSSSTSSWSTKRWRIRDLLKRSHSDGKQSLKFLNSSSINNNRDESSPKNKETTVKKKEKEKVSAHEKFYLRNKAMKEEDKRKSYLPYKQDLVGLFANINRYGKTFPPF</sequence>
<feature type="compositionally biased region" description="Polar residues" evidence="1">
    <location>
        <begin position="193"/>
        <end position="202"/>
    </location>
</feature>
<evidence type="ECO:0000313" key="2">
    <source>
        <dbReference type="EMBL" id="JAU35819.1"/>
    </source>
</evidence>
<feature type="compositionally biased region" description="Acidic residues" evidence="1">
    <location>
        <begin position="119"/>
        <end position="131"/>
    </location>
</feature>